<evidence type="ECO:0000313" key="1">
    <source>
        <dbReference type="EMBL" id="AHG02147.1"/>
    </source>
</evidence>
<dbReference type="Pfam" id="PF12840">
    <property type="entry name" value="HTH_20"/>
    <property type="match status" value="1"/>
</dbReference>
<keyword evidence="2" id="KW-1185">Reference proteome</keyword>
<dbReference type="Gene3D" id="1.10.10.10">
    <property type="entry name" value="Winged helix-like DNA-binding domain superfamily/Winged helix DNA-binding domain"/>
    <property type="match status" value="1"/>
</dbReference>
<dbReference type="HOGENOM" id="CLU_124803_1_0_2"/>
<accession>W0JXY0</accession>
<protein>
    <recommendedName>
        <fullName evidence="3">ArsR family transcriptional regulator</fullName>
    </recommendedName>
</protein>
<dbReference type="KEGG" id="hlr:HALLA_19810"/>
<reference evidence="1 2" key="1">
    <citation type="submission" date="2014-01" db="EMBL/GenBank/DDBJ databases">
        <authorList>
            <consortium name="DOE Joint Genome Institute"/>
            <person name="Anderson I."/>
            <person name="Huntemann M."/>
            <person name="Han J."/>
            <person name="Chen A."/>
            <person name="Kyrpides N."/>
            <person name="Mavromatis K."/>
            <person name="Markowitz V."/>
            <person name="Palaniappan K."/>
            <person name="Ivanova N."/>
            <person name="Schaumberg A."/>
            <person name="Pati A."/>
            <person name="Liolios K."/>
            <person name="Nordberg H.P."/>
            <person name="Cantor M.N."/>
            <person name="Hua S.X."/>
            <person name="Woyke T."/>
        </authorList>
    </citation>
    <scope>NUCLEOTIDE SEQUENCE [LARGE SCALE GENOMIC DNA]</scope>
    <source>
        <strain evidence="1 2">XH-48</strain>
        <plasmid evidence="2">4</plasmid>
    </source>
</reference>
<dbReference type="eggNOG" id="arCOG03067">
    <property type="taxonomic scope" value="Archaea"/>
</dbReference>
<name>W0JXY0_9EURY</name>
<dbReference type="OrthoDB" id="10985at2157"/>
<organism evidence="1 2">
    <name type="scientific">Halostagnicola larsenii XH-48</name>
    <dbReference type="NCBI Taxonomy" id="797299"/>
    <lineage>
        <taxon>Archaea</taxon>
        <taxon>Methanobacteriati</taxon>
        <taxon>Methanobacteriota</taxon>
        <taxon>Stenosarchaea group</taxon>
        <taxon>Halobacteria</taxon>
        <taxon>Halobacteriales</taxon>
        <taxon>Natrialbaceae</taxon>
        <taxon>Halostagnicola</taxon>
    </lineage>
</organism>
<evidence type="ECO:0000313" key="2">
    <source>
        <dbReference type="Proteomes" id="UP000019024"/>
    </source>
</evidence>
<dbReference type="Proteomes" id="UP000019024">
    <property type="component" value="Plasmid unnamed3"/>
</dbReference>
<dbReference type="AlphaFoldDB" id="W0JXY0"/>
<gene>
    <name evidence="1" type="ORF">HALLA_19810</name>
</gene>
<proteinExistence type="predicted"/>
<dbReference type="EMBL" id="CP007058">
    <property type="protein sequence ID" value="AHG02147.1"/>
    <property type="molecule type" value="Genomic_DNA"/>
</dbReference>
<geneLocation type="plasmid" evidence="2">
    <name>4</name>
</geneLocation>
<dbReference type="SUPFAM" id="SSF46785">
    <property type="entry name" value="Winged helix' DNA-binding domain"/>
    <property type="match status" value="1"/>
</dbReference>
<sequence>MPVEFPPSEDDADLERVVTVLDDAACRKILSTLEEPMSANEIAAAAELPLSTTYKKLDLLSEASLVRETAAIRPDRHRTSRYVADFTEIAIDLDEERTLQVSIDRSNSRKTDIWAEIAADFSQ</sequence>
<evidence type="ECO:0008006" key="3">
    <source>
        <dbReference type="Google" id="ProtNLM"/>
    </source>
</evidence>
<dbReference type="InterPro" id="IPR036390">
    <property type="entry name" value="WH_DNA-bd_sf"/>
</dbReference>
<keyword evidence="1" id="KW-0614">Plasmid</keyword>
<dbReference type="InterPro" id="IPR036388">
    <property type="entry name" value="WH-like_DNA-bd_sf"/>
</dbReference>
<dbReference type="GeneID" id="25147487"/>
<dbReference type="RefSeq" id="WP_049954966.1">
    <property type="nucleotide sequence ID" value="NZ_CP007058.1"/>
</dbReference>